<feature type="transmembrane region" description="Helical" evidence="6">
    <location>
        <begin position="39"/>
        <end position="61"/>
    </location>
</feature>
<dbReference type="InterPro" id="IPR007593">
    <property type="entry name" value="CD225/Dispanin_fam"/>
</dbReference>
<name>A0A543I6A1_9MICO</name>
<dbReference type="Pfam" id="PF04505">
    <property type="entry name" value="CD225"/>
    <property type="match status" value="1"/>
</dbReference>
<keyword evidence="3 6" id="KW-1133">Transmembrane helix</keyword>
<evidence type="ECO:0000313" key="8">
    <source>
        <dbReference type="Proteomes" id="UP000318331"/>
    </source>
</evidence>
<evidence type="ECO:0000256" key="1">
    <source>
        <dbReference type="ARBA" id="ARBA00004370"/>
    </source>
</evidence>
<evidence type="ECO:0000256" key="4">
    <source>
        <dbReference type="ARBA" id="ARBA00023136"/>
    </source>
</evidence>
<accession>A0A543I6A1</accession>
<organism evidence="7 8">
    <name type="scientific">Klugiella xanthotipulae</name>
    <dbReference type="NCBI Taxonomy" id="244735"/>
    <lineage>
        <taxon>Bacteria</taxon>
        <taxon>Bacillati</taxon>
        <taxon>Actinomycetota</taxon>
        <taxon>Actinomycetes</taxon>
        <taxon>Micrococcales</taxon>
        <taxon>Microbacteriaceae</taxon>
        <taxon>Klugiella</taxon>
    </lineage>
</organism>
<comment type="subcellular location">
    <subcellularLocation>
        <location evidence="1">Membrane</location>
    </subcellularLocation>
</comment>
<keyword evidence="8" id="KW-1185">Reference proteome</keyword>
<proteinExistence type="predicted"/>
<evidence type="ECO:0000256" key="2">
    <source>
        <dbReference type="ARBA" id="ARBA00022692"/>
    </source>
</evidence>
<dbReference type="Proteomes" id="UP000318331">
    <property type="component" value="Unassembled WGS sequence"/>
</dbReference>
<reference evidence="7 8" key="1">
    <citation type="submission" date="2019-06" db="EMBL/GenBank/DDBJ databases">
        <title>Sequencing the genomes of 1000 actinobacteria strains.</title>
        <authorList>
            <person name="Klenk H.-P."/>
        </authorList>
    </citation>
    <scope>NUCLEOTIDE SEQUENCE [LARGE SCALE GENOMIC DNA]</scope>
    <source>
        <strain evidence="7 8">DSM 18031</strain>
    </source>
</reference>
<dbReference type="EMBL" id="VFPN01000001">
    <property type="protein sequence ID" value="TQM66010.1"/>
    <property type="molecule type" value="Genomic_DNA"/>
</dbReference>
<dbReference type="RefSeq" id="WP_170206014.1">
    <property type="nucleotide sequence ID" value="NZ_BAAAYS010000005.1"/>
</dbReference>
<sequence>MSTPTQLPPEKSFLGELGPGDAEAQGATPAGPPPSRLPLAIVAIVLFLPLGIVALINSIRVGQRLAAGDRTGAVQASRNVKLFGLWGVVVGGVSAVLTGIVVFGVIMASQVVGGALIDPEENVVDNSRGGATAAATVRYTLSAESKADSGVQVVVNNETIVDDKFSGTWGKEISVEPGSKIEFWVFDEDSDSQMSCRILDADTTEVSHATETAEDSNSVQCVVSAGE</sequence>
<comment type="caution">
    <text evidence="7">The sequence shown here is derived from an EMBL/GenBank/DDBJ whole genome shotgun (WGS) entry which is preliminary data.</text>
</comment>
<dbReference type="AlphaFoldDB" id="A0A543I6A1"/>
<evidence type="ECO:0000256" key="6">
    <source>
        <dbReference type="SAM" id="Phobius"/>
    </source>
</evidence>
<feature type="region of interest" description="Disordered" evidence="5">
    <location>
        <begin position="1"/>
        <end position="31"/>
    </location>
</feature>
<keyword evidence="4 6" id="KW-0472">Membrane</keyword>
<feature type="transmembrane region" description="Helical" evidence="6">
    <location>
        <begin position="82"/>
        <end position="107"/>
    </location>
</feature>
<evidence type="ECO:0000313" key="7">
    <source>
        <dbReference type="EMBL" id="TQM66010.1"/>
    </source>
</evidence>
<dbReference type="GO" id="GO:0016020">
    <property type="term" value="C:membrane"/>
    <property type="evidence" value="ECO:0007669"/>
    <property type="project" value="UniProtKB-SubCell"/>
</dbReference>
<protein>
    <submittedName>
        <fullName evidence="7">Interferon-induced transmembrane protein</fullName>
    </submittedName>
</protein>
<evidence type="ECO:0000256" key="5">
    <source>
        <dbReference type="SAM" id="MobiDB-lite"/>
    </source>
</evidence>
<keyword evidence="2 6" id="KW-0812">Transmembrane</keyword>
<gene>
    <name evidence="7" type="ORF">FB466_0831</name>
</gene>
<evidence type="ECO:0000256" key="3">
    <source>
        <dbReference type="ARBA" id="ARBA00022989"/>
    </source>
</evidence>